<dbReference type="GO" id="GO:0004721">
    <property type="term" value="F:phosphoprotein phosphatase activity"/>
    <property type="evidence" value="ECO:0007669"/>
    <property type="project" value="TreeGrafter"/>
</dbReference>
<dbReference type="InterPro" id="IPR004358">
    <property type="entry name" value="Sig_transdc_His_kin-like_C"/>
</dbReference>
<dbReference type="RefSeq" id="WP_018370972.1">
    <property type="nucleotide sequence ID" value="NZ_UHFR01000005.1"/>
</dbReference>
<keyword evidence="9" id="KW-0902">Two-component regulatory system</keyword>
<dbReference type="Proteomes" id="UP000254634">
    <property type="component" value="Unassembled WGS sequence"/>
</dbReference>
<evidence type="ECO:0000256" key="3">
    <source>
        <dbReference type="ARBA" id="ARBA00012438"/>
    </source>
</evidence>
<dbReference type="PANTHER" id="PTHR45453:SF2">
    <property type="entry name" value="HISTIDINE KINASE"/>
    <property type="match status" value="1"/>
</dbReference>
<keyword evidence="6 12" id="KW-0812">Transmembrane</keyword>
<protein>
    <recommendedName>
        <fullName evidence="3">histidine kinase</fullName>
        <ecNumber evidence="3">2.7.13.3</ecNumber>
    </recommendedName>
</protein>
<sequence length="327" mass="38392">MTSKEKLHFIKGYISSRRYFLLLLFLFFFVLGLLTFLYTSQGQMINYISLLLFFLGFPLLSLDVFRNYQQFKHLLWEREDIVMQSGSEQLLLERLQESQQKLQNLDEAERQKRSEAEDYFTLWAHQIKTPIAASRLLVDNLAETNSRQALQQELFKIEAYANLVLQYLRLESFHDDLVLKKENLADVVKEAVKKYSLFFIQKHLSLNLHDLDYEFVTDRKWFLIVLEQILSNSVKYTNQGGVEIYVKDDSLYLVDTGLGIQESDLQRVFERGFSGYNGRLTQQSSGLGLYLTKQILDKLDYPIMLKSKVGQGTTVKIDLKRRQLVFE</sequence>
<evidence type="ECO:0000256" key="11">
    <source>
        <dbReference type="SAM" id="Coils"/>
    </source>
</evidence>
<dbReference type="GO" id="GO:0005886">
    <property type="term" value="C:plasma membrane"/>
    <property type="evidence" value="ECO:0007669"/>
    <property type="project" value="UniProtKB-SubCell"/>
</dbReference>
<evidence type="ECO:0000256" key="12">
    <source>
        <dbReference type="SAM" id="Phobius"/>
    </source>
</evidence>
<evidence type="ECO:0000256" key="1">
    <source>
        <dbReference type="ARBA" id="ARBA00000085"/>
    </source>
</evidence>
<proteinExistence type="predicted"/>
<dbReference type="GO" id="GO:0016036">
    <property type="term" value="P:cellular response to phosphate starvation"/>
    <property type="evidence" value="ECO:0007669"/>
    <property type="project" value="TreeGrafter"/>
</dbReference>
<dbReference type="PROSITE" id="PS50109">
    <property type="entry name" value="HIS_KIN"/>
    <property type="match status" value="1"/>
</dbReference>
<dbReference type="PANTHER" id="PTHR45453">
    <property type="entry name" value="PHOSPHATE REGULON SENSOR PROTEIN PHOR"/>
    <property type="match status" value="1"/>
</dbReference>
<organism evidence="14 15">
    <name type="scientific">Streptococcus massiliensis</name>
    <dbReference type="NCBI Taxonomy" id="313439"/>
    <lineage>
        <taxon>Bacteria</taxon>
        <taxon>Bacillati</taxon>
        <taxon>Bacillota</taxon>
        <taxon>Bacilli</taxon>
        <taxon>Lactobacillales</taxon>
        <taxon>Streptococcaceae</taxon>
        <taxon>Streptococcus</taxon>
    </lineage>
</organism>
<evidence type="ECO:0000313" key="15">
    <source>
        <dbReference type="Proteomes" id="UP000254634"/>
    </source>
</evidence>
<comment type="catalytic activity">
    <reaction evidence="1">
        <text>ATP + protein L-histidine = ADP + protein N-phospho-L-histidine.</text>
        <dbReference type="EC" id="2.7.13.3"/>
    </reaction>
</comment>
<dbReference type="InterPro" id="IPR050351">
    <property type="entry name" value="BphY/WalK/GraS-like"/>
</dbReference>
<reference evidence="14" key="1">
    <citation type="submission" date="2018-06" db="EMBL/GenBank/DDBJ databases">
        <authorList>
            <consortium name="Pathogen Informatics"/>
            <person name="Doyle S."/>
        </authorList>
    </citation>
    <scope>NUCLEOTIDE SEQUENCE [LARGE SCALE GENOMIC DNA]</scope>
    <source>
        <strain evidence="14">NCTC13765</strain>
    </source>
</reference>
<keyword evidence="8 12" id="KW-1133">Transmembrane helix</keyword>
<keyword evidence="5 14" id="KW-0808">Transferase</keyword>
<name>A0A380L075_9STRE</name>
<dbReference type="Pfam" id="PF02518">
    <property type="entry name" value="HATPase_c"/>
    <property type="match status" value="1"/>
</dbReference>
<dbReference type="Gene3D" id="3.30.565.10">
    <property type="entry name" value="Histidine kinase-like ATPase, C-terminal domain"/>
    <property type="match status" value="1"/>
</dbReference>
<dbReference type="InterPro" id="IPR003594">
    <property type="entry name" value="HATPase_dom"/>
</dbReference>
<dbReference type="InterPro" id="IPR036890">
    <property type="entry name" value="HATPase_C_sf"/>
</dbReference>
<comment type="subcellular location">
    <subcellularLocation>
        <location evidence="2">Cell membrane</location>
        <topology evidence="2">Multi-pass membrane protein</topology>
    </subcellularLocation>
</comment>
<evidence type="ECO:0000256" key="6">
    <source>
        <dbReference type="ARBA" id="ARBA00022692"/>
    </source>
</evidence>
<evidence type="ECO:0000313" key="14">
    <source>
        <dbReference type="EMBL" id="SUN77419.1"/>
    </source>
</evidence>
<accession>A0A380L075</accession>
<dbReference type="AlphaFoldDB" id="A0A380L075"/>
<dbReference type="InterPro" id="IPR005467">
    <property type="entry name" value="His_kinase_dom"/>
</dbReference>
<feature type="transmembrane region" description="Helical" evidence="12">
    <location>
        <begin position="44"/>
        <end position="65"/>
    </location>
</feature>
<evidence type="ECO:0000256" key="9">
    <source>
        <dbReference type="ARBA" id="ARBA00023012"/>
    </source>
</evidence>
<dbReference type="SMART" id="SM00387">
    <property type="entry name" value="HATPase_c"/>
    <property type="match status" value="1"/>
</dbReference>
<keyword evidence="15" id="KW-1185">Reference proteome</keyword>
<dbReference type="EMBL" id="UHFR01000005">
    <property type="protein sequence ID" value="SUN77419.1"/>
    <property type="molecule type" value="Genomic_DNA"/>
</dbReference>
<feature type="domain" description="Histidine kinase" evidence="13">
    <location>
        <begin position="122"/>
        <end position="323"/>
    </location>
</feature>
<evidence type="ECO:0000256" key="5">
    <source>
        <dbReference type="ARBA" id="ARBA00022679"/>
    </source>
</evidence>
<feature type="transmembrane region" description="Helical" evidence="12">
    <location>
        <begin position="20"/>
        <end position="38"/>
    </location>
</feature>
<keyword evidence="11" id="KW-0175">Coiled coil</keyword>
<evidence type="ECO:0000256" key="10">
    <source>
        <dbReference type="ARBA" id="ARBA00023136"/>
    </source>
</evidence>
<keyword evidence="7 14" id="KW-0418">Kinase</keyword>
<dbReference type="EC" id="2.7.13.3" evidence="3"/>
<dbReference type="PRINTS" id="PR00344">
    <property type="entry name" value="BCTRLSENSOR"/>
</dbReference>
<keyword evidence="4" id="KW-1003">Cell membrane</keyword>
<keyword evidence="10 12" id="KW-0472">Membrane</keyword>
<evidence type="ECO:0000256" key="4">
    <source>
        <dbReference type="ARBA" id="ARBA00022475"/>
    </source>
</evidence>
<evidence type="ECO:0000256" key="7">
    <source>
        <dbReference type="ARBA" id="ARBA00022777"/>
    </source>
</evidence>
<gene>
    <name evidence="14" type="primary">graS</name>
    <name evidence="14" type="ORF">NCTC13765_01944</name>
</gene>
<dbReference type="SUPFAM" id="SSF55874">
    <property type="entry name" value="ATPase domain of HSP90 chaperone/DNA topoisomerase II/histidine kinase"/>
    <property type="match status" value="1"/>
</dbReference>
<dbReference type="OrthoDB" id="9780487at2"/>
<evidence type="ECO:0000256" key="8">
    <source>
        <dbReference type="ARBA" id="ARBA00022989"/>
    </source>
</evidence>
<dbReference type="GO" id="GO:0000155">
    <property type="term" value="F:phosphorelay sensor kinase activity"/>
    <property type="evidence" value="ECO:0007669"/>
    <property type="project" value="TreeGrafter"/>
</dbReference>
<evidence type="ECO:0000256" key="2">
    <source>
        <dbReference type="ARBA" id="ARBA00004651"/>
    </source>
</evidence>
<dbReference type="STRING" id="1123307.GCA_000380065_00286"/>
<evidence type="ECO:0000259" key="13">
    <source>
        <dbReference type="PROSITE" id="PS50109"/>
    </source>
</evidence>
<feature type="coiled-coil region" evidence="11">
    <location>
        <begin position="88"/>
        <end position="118"/>
    </location>
</feature>